<reference evidence="5" key="1">
    <citation type="submission" date="2016-10" db="EMBL/GenBank/DDBJ databases">
        <authorList>
            <person name="Varghese N."/>
            <person name="Submissions S."/>
        </authorList>
    </citation>
    <scope>NUCLEOTIDE SEQUENCE [LARGE SCALE GENOMIC DNA]</scope>
    <source>
        <strain evidence="5">ATCC 35263</strain>
    </source>
</reference>
<keyword evidence="4" id="KW-0378">Hydrolase</keyword>
<evidence type="ECO:0000313" key="4">
    <source>
        <dbReference type="EMBL" id="SEH16279.1"/>
    </source>
</evidence>
<dbReference type="InterPro" id="IPR002477">
    <property type="entry name" value="Peptidoglycan-bd-like"/>
</dbReference>
<dbReference type="PANTHER" id="PTHR21666:SF270">
    <property type="entry name" value="MUREIN HYDROLASE ACTIVATOR ENVC"/>
    <property type="match status" value="1"/>
</dbReference>
<feature type="compositionally biased region" description="Basic residues" evidence="1">
    <location>
        <begin position="82"/>
        <end position="94"/>
    </location>
</feature>
<dbReference type="Gene3D" id="1.10.101.10">
    <property type="entry name" value="PGBD-like superfamily/PGBD"/>
    <property type="match status" value="2"/>
</dbReference>
<feature type="domain" description="M23ase beta-sheet core" evidence="3">
    <location>
        <begin position="231"/>
        <end position="320"/>
    </location>
</feature>
<dbReference type="PANTHER" id="PTHR21666">
    <property type="entry name" value="PEPTIDASE-RELATED"/>
    <property type="match status" value="1"/>
</dbReference>
<evidence type="ECO:0000259" key="3">
    <source>
        <dbReference type="Pfam" id="PF01551"/>
    </source>
</evidence>
<dbReference type="Pfam" id="PF01471">
    <property type="entry name" value="PG_binding_1"/>
    <property type="match status" value="2"/>
</dbReference>
<feature type="region of interest" description="Disordered" evidence="1">
    <location>
        <begin position="82"/>
        <end position="111"/>
    </location>
</feature>
<evidence type="ECO:0000256" key="1">
    <source>
        <dbReference type="SAM" id="MobiDB-lite"/>
    </source>
</evidence>
<dbReference type="InterPro" id="IPR016047">
    <property type="entry name" value="M23ase_b-sheet_dom"/>
</dbReference>
<dbReference type="STRING" id="29539.SAMN02745716_2135"/>
<dbReference type="AlphaFoldDB" id="A0A1H6FZM3"/>
<sequence length="344" mass="37184">MSQPAVRHAVVLAVVAVLTGAGSAYGAFGDRPLESGDRGQDVRVLQSWLTRLGFPTTVDGAFGELTARAVYRYERENGLKRDRKVSRAQARRMRRQVEGEGAGARRTGDDEEERVFTFGERALRRGDRGRDVRVLQSWLARLGIPTEVDGAFGARTEANVRSYDEWNGLRVNGEVSRSQARLMRRQVEEGMDLPATPPPGGGDAKVETSGSHVFPVQGTHRYGDGLGAGRGHRGVDVFAECRTPLVAAQGGEVDYAGYNSSAGYDAVINGAESGQDYIYMHMSSAPLVKAGDTVQTGQQIGTVGETGNASGCHLHFELWSGPGWYKGGDFLDPLPALRSWDGQQ</sequence>
<protein>
    <submittedName>
        <fullName evidence="4">Murein DD-endopeptidase MepM and murein hydrolase activator NlpD, contain LysM domain</fullName>
    </submittedName>
</protein>
<feature type="domain" description="Peptidoglycan binding-like" evidence="2">
    <location>
        <begin position="38"/>
        <end position="91"/>
    </location>
</feature>
<dbReference type="Gene3D" id="2.70.70.10">
    <property type="entry name" value="Glucose Permease (Domain IIA)"/>
    <property type="match status" value="1"/>
</dbReference>
<dbReference type="InterPro" id="IPR036365">
    <property type="entry name" value="PGBD-like_sf"/>
</dbReference>
<gene>
    <name evidence="4" type="ORF">SAMN02745716_2135</name>
</gene>
<proteinExistence type="predicted"/>
<dbReference type="EMBL" id="FNWJ01000003">
    <property type="protein sequence ID" value="SEH16279.1"/>
    <property type="molecule type" value="Genomic_DNA"/>
</dbReference>
<dbReference type="OrthoDB" id="8210007at2"/>
<evidence type="ECO:0000259" key="2">
    <source>
        <dbReference type="Pfam" id="PF01471"/>
    </source>
</evidence>
<accession>A0A1H6FZM3</accession>
<dbReference type="RefSeq" id="WP_093119083.1">
    <property type="nucleotide sequence ID" value="NZ_FNWJ01000003.1"/>
</dbReference>
<organism evidence="4 5">
    <name type="scientific">Thermoleophilum album</name>
    <dbReference type="NCBI Taxonomy" id="29539"/>
    <lineage>
        <taxon>Bacteria</taxon>
        <taxon>Bacillati</taxon>
        <taxon>Actinomycetota</taxon>
        <taxon>Thermoleophilia</taxon>
        <taxon>Thermoleophilales</taxon>
        <taxon>Thermoleophilaceae</taxon>
        <taxon>Thermoleophilum</taxon>
    </lineage>
</organism>
<dbReference type="Proteomes" id="UP000222056">
    <property type="component" value="Unassembled WGS sequence"/>
</dbReference>
<dbReference type="InterPro" id="IPR011055">
    <property type="entry name" value="Dup_hybrid_motif"/>
</dbReference>
<dbReference type="SUPFAM" id="SSF47090">
    <property type="entry name" value="PGBD-like"/>
    <property type="match status" value="2"/>
</dbReference>
<dbReference type="InterPro" id="IPR036366">
    <property type="entry name" value="PGBDSf"/>
</dbReference>
<evidence type="ECO:0000313" key="5">
    <source>
        <dbReference type="Proteomes" id="UP000222056"/>
    </source>
</evidence>
<dbReference type="GO" id="GO:0004222">
    <property type="term" value="F:metalloendopeptidase activity"/>
    <property type="evidence" value="ECO:0007669"/>
    <property type="project" value="TreeGrafter"/>
</dbReference>
<keyword evidence="5" id="KW-1185">Reference proteome</keyword>
<name>A0A1H6FZM3_THEAL</name>
<dbReference type="Pfam" id="PF01551">
    <property type="entry name" value="Peptidase_M23"/>
    <property type="match status" value="1"/>
</dbReference>
<dbReference type="CDD" id="cd12797">
    <property type="entry name" value="M23_peptidase"/>
    <property type="match status" value="1"/>
</dbReference>
<dbReference type="SUPFAM" id="SSF51261">
    <property type="entry name" value="Duplicated hybrid motif"/>
    <property type="match status" value="1"/>
</dbReference>
<dbReference type="InterPro" id="IPR050570">
    <property type="entry name" value="Cell_wall_metabolism_enzyme"/>
</dbReference>
<feature type="domain" description="Peptidoglycan binding-like" evidence="2">
    <location>
        <begin position="128"/>
        <end position="181"/>
    </location>
</feature>